<dbReference type="RefSeq" id="WP_378044098.1">
    <property type="nucleotide sequence ID" value="NZ_JBHMDN010000002.1"/>
</dbReference>
<evidence type="ECO:0008006" key="3">
    <source>
        <dbReference type="Google" id="ProtNLM"/>
    </source>
</evidence>
<comment type="caution">
    <text evidence="1">The sequence shown here is derived from an EMBL/GenBank/DDBJ whole genome shotgun (WGS) entry which is preliminary data.</text>
</comment>
<organism evidence="1 2">
    <name type="scientific">Cohnella cellulosilytica</name>
    <dbReference type="NCBI Taxonomy" id="986710"/>
    <lineage>
        <taxon>Bacteria</taxon>
        <taxon>Bacillati</taxon>
        <taxon>Bacillota</taxon>
        <taxon>Bacilli</taxon>
        <taxon>Bacillales</taxon>
        <taxon>Paenibacillaceae</taxon>
        <taxon>Cohnella</taxon>
    </lineage>
</organism>
<keyword evidence="2" id="KW-1185">Reference proteome</keyword>
<sequence length="130" mass="13624">MSKFVSRTYGNRKDILKFPDHYVAVPVTVDDDGVVAVDGKKIVPAGTIVGGGTLADPEIMVKKATTTPGDPEEGTPDTTDAEGVLLNDVDVTYGPAPGAMVIHGFIDLTKLPEDPDAAEVAALKMIQFIA</sequence>
<gene>
    <name evidence="1" type="ORF">ACFQMJ_28420</name>
</gene>
<protein>
    <recommendedName>
        <fullName evidence="3">Bacteriophage lambda head decoration protein D</fullName>
    </recommendedName>
</protein>
<evidence type="ECO:0000313" key="2">
    <source>
        <dbReference type="Proteomes" id="UP001596378"/>
    </source>
</evidence>
<dbReference type="Proteomes" id="UP001596378">
    <property type="component" value="Unassembled WGS sequence"/>
</dbReference>
<accession>A0ABW2FKK0</accession>
<reference evidence="2" key="1">
    <citation type="journal article" date="2019" name="Int. J. Syst. Evol. Microbiol.">
        <title>The Global Catalogue of Microorganisms (GCM) 10K type strain sequencing project: providing services to taxonomists for standard genome sequencing and annotation.</title>
        <authorList>
            <consortium name="The Broad Institute Genomics Platform"/>
            <consortium name="The Broad Institute Genome Sequencing Center for Infectious Disease"/>
            <person name="Wu L."/>
            <person name="Ma J."/>
        </authorList>
    </citation>
    <scope>NUCLEOTIDE SEQUENCE [LARGE SCALE GENOMIC DNA]</scope>
    <source>
        <strain evidence="2">KCTC 12907</strain>
    </source>
</reference>
<evidence type="ECO:0000313" key="1">
    <source>
        <dbReference type="EMBL" id="MFC7152479.1"/>
    </source>
</evidence>
<name>A0ABW2FKK0_9BACL</name>
<dbReference type="EMBL" id="JBHTAI010000023">
    <property type="protein sequence ID" value="MFC7152479.1"/>
    <property type="molecule type" value="Genomic_DNA"/>
</dbReference>
<proteinExistence type="predicted"/>